<dbReference type="GO" id="GO:0000155">
    <property type="term" value="F:phosphorelay sensor kinase activity"/>
    <property type="evidence" value="ECO:0007669"/>
    <property type="project" value="InterPro"/>
</dbReference>
<accession>A0A2Z2KKZ8</accession>
<dbReference type="AlphaFoldDB" id="A0A2Z2KKZ8"/>
<dbReference type="Gene3D" id="3.30.450.20">
    <property type="entry name" value="PAS domain"/>
    <property type="match status" value="1"/>
</dbReference>
<reference evidence="15 16" key="1">
    <citation type="submission" date="2017-06" db="EMBL/GenBank/DDBJ databases">
        <title>Complete genome sequence of Paenibacillus donghaensis KCTC 13049T isolated from East Sea sediment, South Korea.</title>
        <authorList>
            <person name="Jung B.K."/>
            <person name="Hong S.-J."/>
            <person name="Shin J.-H."/>
        </authorList>
    </citation>
    <scope>NUCLEOTIDE SEQUENCE [LARGE SCALE GENOMIC DNA]</scope>
    <source>
        <strain evidence="15 16">KCTC 13049</strain>
    </source>
</reference>
<keyword evidence="4" id="KW-0808">Transferase</keyword>
<dbReference type="PANTHER" id="PTHR34220">
    <property type="entry name" value="SENSOR HISTIDINE KINASE YPDA"/>
    <property type="match status" value="1"/>
</dbReference>
<feature type="transmembrane region" description="Helical" evidence="12">
    <location>
        <begin position="332"/>
        <end position="353"/>
    </location>
</feature>
<dbReference type="Proteomes" id="UP000249890">
    <property type="component" value="Chromosome"/>
</dbReference>
<evidence type="ECO:0000256" key="5">
    <source>
        <dbReference type="ARBA" id="ARBA00022692"/>
    </source>
</evidence>
<dbReference type="InterPro" id="IPR010559">
    <property type="entry name" value="Sig_transdc_His_kin_internal"/>
</dbReference>
<keyword evidence="16" id="KW-1185">Reference proteome</keyword>
<dbReference type="PANTHER" id="PTHR34220:SF11">
    <property type="entry name" value="SENSOR PROTEIN KINASE HPTS"/>
    <property type="match status" value="1"/>
</dbReference>
<keyword evidence="8" id="KW-0067">ATP-binding</keyword>
<comment type="subcellular location">
    <subcellularLocation>
        <location evidence="1">Cell membrane</location>
        <topology evidence="1">Multi-pass membrane protein</topology>
    </subcellularLocation>
</comment>
<dbReference type="SUPFAM" id="SSF55874">
    <property type="entry name" value="ATPase domain of HSP90 chaperone/DNA topoisomerase II/histidine kinase"/>
    <property type="match status" value="1"/>
</dbReference>
<dbReference type="EMBL" id="CP021780">
    <property type="protein sequence ID" value="ASA24060.1"/>
    <property type="molecule type" value="Genomic_DNA"/>
</dbReference>
<dbReference type="InterPro" id="IPR003594">
    <property type="entry name" value="HATPase_dom"/>
</dbReference>
<dbReference type="GO" id="GO:0005886">
    <property type="term" value="C:plasma membrane"/>
    <property type="evidence" value="ECO:0007669"/>
    <property type="project" value="UniProtKB-SubCell"/>
</dbReference>
<evidence type="ECO:0000256" key="9">
    <source>
        <dbReference type="ARBA" id="ARBA00022989"/>
    </source>
</evidence>
<keyword evidence="3" id="KW-0597">Phosphoprotein</keyword>
<dbReference type="GO" id="GO:0005524">
    <property type="term" value="F:ATP binding"/>
    <property type="evidence" value="ECO:0007669"/>
    <property type="project" value="UniProtKB-KW"/>
</dbReference>
<evidence type="ECO:0000259" key="14">
    <source>
        <dbReference type="Pfam" id="PF06580"/>
    </source>
</evidence>
<evidence type="ECO:0000256" key="3">
    <source>
        <dbReference type="ARBA" id="ARBA00022553"/>
    </source>
</evidence>
<keyword evidence="6" id="KW-0547">Nucleotide-binding</keyword>
<keyword evidence="9 12" id="KW-1133">Transmembrane helix</keyword>
<keyword evidence="11 12" id="KW-0472">Membrane</keyword>
<name>A0A2Z2KKZ8_9BACL</name>
<gene>
    <name evidence="15" type="ORF">B9T62_26730</name>
</gene>
<organism evidence="15 16">
    <name type="scientific">Paenibacillus donghaensis</name>
    <dbReference type="NCBI Taxonomy" id="414771"/>
    <lineage>
        <taxon>Bacteria</taxon>
        <taxon>Bacillati</taxon>
        <taxon>Bacillota</taxon>
        <taxon>Bacilli</taxon>
        <taxon>Bacillales</taxon>
        <taxon>Paenibacillaceae</taxon>
        <taxon>Paenibacillus</taxon>
    </lineage>
</organism>
<dbReference type="KEGG" id="pdh:B9T62_26730"/>
<evidence type="ECO:0000256" key="12">
    <source>
        <dbReference type="SAM" id="Phobius"/>
    </source>
</evidence>
<evidence type="ECO:0000313" key="15">
    <source>
        <dbReference type="EMBL" id="ASA24060.1"/>
    </source>
</evidence>
<evidence type="ECO:0000256" key="7">
    <source>
        <dbReference type="ARBA" id="ARBA00022777"/>
    </source>
</evidence>
<evidence type="ECO:0000256" key="10">
    <source>
        <dbReference type="ARBA" id="ARBA00023012"/>
    </source>
</evidence>
<feature type="transmembrane region" description="Helical" evidence="12">
    <location>
        <begin position="46"/>
        <end position="64"/>
    </location>
</feature>
<evidence type="ECO:0000313" key="16">
    <source>
        <dbReference type="Proteomes" id="UP000249890"/>
    </source>
</evidence>
<evidence type="ECO:0000256" key="11">
    <source>
        <dbReference type="ARBA" id="ARBA00023136"/>
    </source>
</evidence>
<sequence length="624" mass="71754">MSKTSFALSKNTSGKPLVNIDERSVARKFIQPSLSRRFFLINFSKFLLFCLIPVLILGSLSIFITERYIAEGIESDNEQTLNQYSDFLQIIVGEMDSLSLSFDQDPKITMMLKRLLTKSSLTYNEWEAFFYLKNVIDVPANSKPYVHSIYIYYDNPMRRFLSTREGLTDMETFFDRSWLETTENQKNDGEMKTAVRNIKEFDIKNTSYSVITVSKPFAANKGRIVINFTPDYFKKSFNTLRKFQDQTILITDAEGNPIMHSDFSTYMNTATMDYLSQVAVSRRNTTVAFEEDGPHSYIEKGQHITIKPIPRLGWYLITTVPNTSMYGPVRTLTLVTILLSICCVLISTLLAVWMTRKNYRQVNSIISALNSADLKHPIVGSGKRVRDLYELIIHNILESFLQQRYLKIQLSEKKYREEVLELRALQSQMNPHFLSNTLHSIYWKSVELTRSPNAVSGMIERLADMLEYAVRTTEELVTLEEELLYCRDYINIQRMCHPTRLEVIWESTEGFEAYKVLKLSLQPIIENSIQYGLEEGDVDDLRIKVRFRSDSSCLKVTVLDNGPGILPERLADIESRLTAEEEPAAHVGLTNTFRRLGLKYGSNSQLRIISKPGVGTAVTLFFPQ</sequence>
<evidence type="ECO:0000256" key="8">
    <source>
        <dbReference type="ARBA" id="ARBA00022840"/>
    </source>
</evidence>
<proteinExistence type="predicted"/>
<dbReference type="RefSeq" id="WP_087918043.1">
    <property type="nucleotide sequence ID" value="NZ_CP021780.1"/>
</dbReference>
<dbReference type="Pfam" id="PF02518">
    <property type="entry name" value="HATPase_c"/>
    <property type="match status" value="1"/>
</dbReference>
<dbReference type="InterPro" id="IPR050640">
    <property type="entry name" value="Bact_2-comp_sensor_kinase"/>
</dbReference>
<feature type="domain" description="Signal transduction histidine kinase internal region" evidence="14">
    <location>
        <begin position="421"/>
        <end position="500"/>
    </location>
</feature>
<evidence type="ECO:0000259" key="13">
    <source>
        <dbReference type="Pfam" id="PF02518"/>
    </source>
</evidence>
<evidence type="ECO:0000256" key="2">
    <source>
        <dbReference type="ARBA" id="ARBA00022475"/>
    </source>
</evidence>
<dbReference type="InterPro" id="IPR036890">
    <property type="entry name" value="HATPase_C_sf"/>
</dbReference>
<evidence type="ECO:0000256" key="6">
    <source>
        <dbReference type="ARBA" id="ARBA00022741"/>
    </source>
</evidence>
<protein>
    <submittedName>
        <fullName evidence="15">Uncharacterized protein</fullName>
    </submittedName>
</protein>
<evidence type="ECO:0000256" key="1">
    <source>
        <dbReference type="ARBA" id="ARBA00004651"/>
    </source>
</evidence>
<keyword evidence="10" id="KW-0902">Two-component regulatory system</keyword>
<keyword evidence="2" id="KW-1003">Cell membrane</keyword>
<keyword evidence="7" id="KW-0418">Kinase</keyword>
<dbReference type="Gene3D" id="3.30.565.10">
    <property type="entry name" value="Histidine kinase-like ATPase, C-terminal domain"/>
    <property type="match status" value="1"/>
</dbReference>
<keyword evidence="5 12" id="KW-0812">Transmembrane</keyword>
<dbReference type="Pfam" id="PF06580">
    <property type="entry name" value="His_kinase"/>
    <property type="match status" value="1"/>
</dbReference>
<evidence type="ECO:0000256" key="4">
    <source>
        <dbReference type="ARBA" id="ARBA00022679"/>
    </source>
</evidence>
<feature type="domain" description="Histidine kinase/HSP90-like ATPase" evidence="13">
    <location>
        <begin position="520"/>
        <end position="623"/>
    </location>
</feature>